<evidence type="ECO:0000313" key="6">
    <source>
        <dbReference type="EMBL" id="KJL24234.1"/>
    </source>
</evidence>
<dbReference type="SUPFAM" id="SSF51679">
    <property type="entry name" value="Bacterial luciferase-like"/>
    <property type="match status" value="1"/>
</dbReference>
<dbReference type="KEGG" id="mfol:DXT68_11815"/>
<evidence type="ECO:0000256" key="4">
    <source>
        <dbReference type="ARBA" id="ARBA00023033"/>
    </source>
</evidence>
<keyword evidence="3 6" id="KW-0560">Oxidoreductase</keyword>
<reference evidence="6 7" key="1">
    <citation type="submission" date="2015-02" db="EMBL/GenBank/DDBJ databases">
        <title>Draft genome sequences of ten Microbacterium spp. with emphasis on heavy metal contaminated environments.</title>
        <authorList>
            <person name="Corretto E."/>
        </authorList>
    </citation>
    <scope>NUCLEOTIDE SEQUENCE [LARGE SCALE GENOMIC DNA]</scope>
    <source>
        <strain evidence="6 7">DSM 12966</strain>
    </source>
</reference>
<dbReference type="Proteomes" id="UP000033572">
    <property type="component" value="Unassembled WGS sequence"/>
</dbReference>
<feature type="domain" description="Luciferase-like" evidence="5">
    <location>
        <begin position="21"/>
        <end position="333"/>
    </location>
</feature>
<organism evidence="6 7">
    <name type="scientific">Microbacterium foliorum</name>
    <dbReference type="NCBI Taxonomy" id="104336"/>
    <lineage>
        <taxon>Bacteria</taxon>
        <taxon>Bacillati</taxon>
        <taxon>Actinomycetota</taxon>
        <taxon>Actinomycetes</taxon>
        <taxon>Micrococcales</taxon>
        <taxon>Microbacteriaceae</taxon>
        <taxon>Microbacterium</taxon>
    </lineage>
</organism>
<comment type="caution">
    <text evidence="6">The sequence shown here is derived from an EMBL/GenBank/DDBJ whole genome shotgun (WGS) entry which is preliminary data.</text>
</comment>
<sequence length="380" mass="40856">MPIEILGMIATTAGSESTAVSGPVVDAAYVREFSRAHEESGFDRVLIGYSASSPDGFAVAAAALHATERLKVLIAHRPGFVAPTVVARKLATLDHLTGGGRVAIHHITGGSEADQRRDGDFSAKSERYRRTGEFIEVLRRTLASDEPFDYEGDFYRVQGAFSAVKPATEAGIPIFFGGLSDGAVDVGAGGADVYMLFGEPLAEVAENIRVIRAAAAARGRTVEFSLSTRPIIGATEAEAWERADRIHAETAALIRDRESGDTLSFARPLQREQNAVSADRLQQAALRGDVHDERLWLGITKLTGPSGNSTAPVGTPAQVAEALLKYYDLGVTRFLIRGFDPLGDVREWGDELVPALREGARLRDEARAARDDARDETRVA</sequence>
<dbReference type="GO" id="GO:0008726">
    <property type="term" value="F:alkanesulfonate monooxygenase activity"/>
    <property type="evidence" value="ECO:0007669"/>
    <property type="project" value="UniProtKB-EC"/>
</dbReference>
<keyword evidence="7" id="KW-1185">Reference proteome</keyword>
<dbReference type="PANTHER" id="PTHR42847:SF9">
    <property type="entry name" value="BLL6451 PROTEIN"/>
    <property type="match status" value="1"/>
</dbReference>
<dbReference type="GeneID" id="94445081"/>
<gene>
    <name evidence="6" type="primary">msuD_2</name>
    <name evidence="6" type="ORF">RN50_00814</name>
</gene>
<protein>
    <submittedName>
        <fullName evidence="6">Methanesulfonate monooxygenase</fullName>
        <ecNumber evidence="6">1.14.14.5</ecNumber>
    </submittedName>
</protein>
<keyword evidence="1" id="KW-0285">Flavoprotein</keyword>
<dbReference type="RefSeq" id="WP_045253225.1">
    <property type="nucleotide sequence ID" value="NZ_CP031425.1"/>
</dbReference>
<accession>A0A0F0KUU5</accession>
<dbReference type="GO" id="GO:0046306">
    <property type="term" value="P:alkanesulfonate catabolic process"/>
    <property type="evidence" value="ECO:0007669"/>
    <property type="project" value="TreeGrafter"/>
</dbReference>
<evidence type="ECO:0000259" key="5">
    <source>
        <dbReference type="Pfam" id="PF00296"/>
    </source>
</evidence>
<dbReference type="InterPro" id="IPR050172">
    <property type="entry name" value="SsuD_RutA_monooxygenase"/>
</dbReference>
<dbReference type="EMBL" id="JYIU01000033">
    <property type="protein sequence ID" value="KJL24234.1"/>
    <property type="molecule type" value="Genomic_DNA"/>
</dbReference>
<dbReference type="AlphaFoldDB" id="A0A0F0KUU5"/>
<evidence type="ECO:0000313" key="7">
    <source>
        <dbReference type="Proteomes" id="UP000033572"/>
    </source>
</evidence>
<dbReference type="InterPro" id="IPR036661">
    <property type="entry name" value="Luciferase-like_sf"/>
</dbReference>
<evidence type="ECO:0000256" key="3">
    <source>
        <dbReference type="ARBA" id="ARBA00023002"/>
    </source>
</evidence>
<dbReference type="Gene3D" id="3.20.20.30">
    <property type="entry name" value="Luciferase-like domain"/>
    <property type="match status" value="1"/>
</dbReference>
<name>A0A0F0KUU5_9MICO</name>
<dbReference type="CDD" id="cd01094">
    <property type="entry name" value="Alkanesulfonate_monoxygenase"/>
    <property type="match status" value="1"/>
</dbReference>
<keyword evidence="4 6" id="KW-0503">Monooxygenase</keyword>
<dbReference type="InterPro" id="IPR011251">
    <property type="entry name" value="Luciferase-like_dom"/>
</dbReference>
<dbReference type="EC" id="1.14.14.5" evidence="6"/>
<evidence type="ECO:0000256" key="1">
    <source>
        <dbReference type="ARBA" id="ARBA00022630"/>
    </source>
</evidence>
<dbReference type="Pfam" id="PF00296">
    <property type="entry name" value="Bac_luciferase"/>
    <property type="match status" value="1"/>
</dbReference>
<dbReference type="PANTHER" id="PTHR42847">
    <property type="entry name" value="ALKANESULFONATE MONOOXYGENASE"/>
    <property type="match status" value="1"/>
</dbReference>
<dbReference type="PATRIC" id="fig|104336.4.peg.837"/>
<evidence type="ECO:0000256" key="2">
    <source>
        <dbReference type="ARBA" id="ARBA00022643"/>
    </source>
</evidence>
<proteinExistence type="predicted"/>
<keyword evidence="2" id="KW-0288">FMN</keyword>